<feature type="region of interest" description="Disordered" evidence="1">
    <location>
        <begin position="104"/>
        <end position="125"/>
    </location>
</feature>
<evidence type="ECO:0000313" key="2">
    <source>
        <dbReference type="EMBL" id="PRQ38257.1"/>
    </source>
</evidence>
<accession>A0A2P6QVP6</accession>
<gene>
    <name evidence="2" type="ORF">RchiOBHm_Chr4g0411811</name>
</gene>
<name>A0A2P6QVP6_ROSCH</name>
<comment type="caution">
    <text evidence="2">The sequence shown here is derived from an EMBL/GenBank/DDBJ whole genome shotgun (WGS) entry which is preliminary data.</text>
</comment>
<keyword evidence="3" id="KW-1185">Reference proteome</keyword>
<feature type="compositionally biased region" description="Polar residues" evidence="1">
    <location>
        <begin position="109"/>
        <end position="125"/>
    </location>
</feature>
<dbReference type="AlphaFoldDB" id="A0A2P6QVP6"/>
<dbReference type="Gramene" id="PRQ38257">
    <property type="protein sequence ID" value="PRQ38257"/>
    <property type="gene ID" value="RchiOBHm_Chr4g0411811"/>
</dbReference>
<evidence type="ECO:0000313" key="3">
    <source>
        <dbReference type="Proteomes" id="UP000238479"/>
    </source>
</evidence>
<evidence type="ECO:0000256" key="1">
    <source>
        <dbReference type="SAM" id="MobiDB-lite"/>
    </source>
</evidence>
<protein>
    <submittedName>
        <fullName evidence="2">Uncharacterized protein</fullName>
    </submittedName>
</protein>
<dbReference type="EMBL" id="PDCK01000042">
    <property type="protein sequence ID" value="PRQ38257.1"/>
    <property type="molecule type" value="Genomic_DNA"/>
</dbReference>
<sequence>MPRLSISLLQLDKFILRRNPGVSFCSSIFDNFENLSNDTQSSRVIPRIFGGSSEMSRSLLQPAKLRYSNSRNLLMHAGRLSKLLPDRLRVRKLDTQSRFVRKSEIDNWHPSNRRSPSWGNNNEPG</sequence>
<proteinExistence type="predicted"/>
<organism evidence="2 3">
    <name type="scientific">Rosa chinensis</name>
    <name type="common">China rose</name>
    <dbReference type="NCBI Taxonomy" id="74649"/>
    <lineage>
        <taxon>Eukaryota</taxon>
        <taxon>Viridiplantae</taxon>
        <taxon>Streptophyta</taxon>
        <taxon>Embryophyta</taxon>
        <taxon>Tracheophyta</taxon>
        <taxon>Spermatophyta</taxon>
        <taxon>Magnoliopsida</taxon>
        <taxon>eudicotyledons</taxon>
        <taxon>Gunneridae</taxon>
        <taxon>Pentapetalae</taxon>
        <taxon>rosids</taxon>
        <taxon>fabids</taxon>
        <taxon>Rosales</taxon>
        <taxon>Rosaceae</taxon>
        <taxon>Rosoideae</taxon>
        <taxon>Rosoideae incertae sedis</taxon>
        <taxon>Rosa</taxon>
    </lineage>
</organism>
<reference evidence="2 3" key="1">
    <citation type="journal article" date="2018" name="Nat. Genet.">
        <title>The Rosa genome provides new insights in the design of modern roses.</title>
        <authorList>
            <person name="Bendahmane M."/>
        </authorList>
    </citation>
    <scope>NUCLEOTIDE SEQUENCE [LARGE SCALE GENOMIC DNA]</scope>
    <source>
        <strain evidence="3">cv. Old Blush</strain>
    </source>
</reference>
<dbReference type="Proteomes" id="UP000238479">
    <property type="component" value="Chromosome 4"/>
</dbReference>